<dbReference type="PANTHER" id="PTHR30085:SF7">
    <property type="entry name" value="AMINO-ACID ABC TRANSPORTER-BINDING PROTEIN YHDW-RELATED"/>
    <property type="match status" value="1"/>
</dbReference>
<name>A0ABT6LKN5_9ACTN</name>
<evidence type="ECO:0000256" key="3">
    <source>
        <dbReference type="ARBA" id="ARBA00022729"/>
    </source>
</evidence>
<keyword evidence="6" id="KW-1185">Reference proteome</keyword>
<gene>
    <name evidence="5" type="ORF">M2283_004194</name>
</gene>
<protein>
    <submittedName>
        <fullName evidence="5">General L-amino acid transport system substrate-binding protein</fullName>
    </submittedName>
</protein>
<keyword evidence="3" id="KW-0732">Signal</keyword>
<dbReference type="SMART" id="SM00062">
    <property type="entry name" value="PBPb"/>
    <property type="match status" value="1"/>
</dbReference>
<keyword evidence="2" id="KW-0813">Transport</keyword>
<dbReference type="InterPro" id="IPR001638">
    <property type="entry name" value="Solute-binding_3/MltF_N"/>
</dbReference>
<dbReference type="PANTHER" id="PTHR30085">
    <property type="entry name" value="AMINO ACID ABC TRANSPORTER PERMEASE"/>
    <property type="match status" value="1"/>
</dbReference>
<sequence>MNGPTPMSPLTPTSPVVPPVLPFVDTLAEVRARGAVRALVSRGQPGLSLCTAEGRWTGLDADVARALAAAVLDDAEAVDWRPADSAARLTRLAAGEADVTVCNVSWTMGREAAHGLLFAGVTCYDGEGFLVPAGSGVEDPADLAGQRLAVHAGSTTPINLTAWYRPRGLSVTPVVFGDPQEALHAYAAGDCAAYVLDKVALAGARRTLPDPGAHRILPAEISREPMAAVVRDDDPRWFRVCRWVLQLLFAAEYETHRDGRPGRAAVARQAGRHGPAAGLDEAWAARVLDAVGSYAELYERNLGHTSGLDVPRGPNELWTRGGLHYAVPLH</sequence>
<dbReference type="Pfam" id="PF00497">
    <property type="entry name" value="SBP_bac_3"/>
    <property type="match status" value="1"/>
</dbReference>
<dbReference type="Proteomes" id="UP001160499">
    <property type="component" value="Unassembled WGS sequence"/>
</dbReference>
<feature type="domain" description="Solute-binding protein family 3/N-terminal" evidence="4">
    <location>
        <begin position="35"/>
        <end position="257"/>
    </location>
</feature>
<dbReference type="Gene3D" id="3.40.190.10">
    <property type="entry name" value="Periplasmic binding protein-like II"/>
    <property type="match status" value="2"/>
</dbReference>
<dbReference type="RefSeq" id="WP_280877825.1">
    <property type="nucleotide sequence ID" value="NZ_JARXVH010000006.1"/>
</dbReference>
<comment type="similarity">
    <text evidence="1">Belongs to the bacterial solute-binding protein 3 family.</text>
</comment>
<dbReference type="InterPro" id="IPR051455">
    <property type="entry name" value="Bact_solute-bind_prot3"/>
</dbReference>
<evidence type="ECO:0000256" key="1">
    <source>
        <dbReference type="ARBA" id="ARBA00010333"/>
    </source>
</evidence>
<evidence type="ECO:0000259" key="4">
    <source>
        <dbReference type="SMART" id="SM00062"/>
    </source>
</evidence>
<evidence type="ECO:0000313" key="5">
    <source>
        <dbReference type="EMBL" id="MDH6216876.1"/>
    </source>
</evidence>
<evidence type="ECO:0000313" key="6">
    <source>
        <dbReference type="Proteomes" id="UP001160499"/>
    </source>
</evidence>
<evidence type="ECO:0000256" key="2">
    <source>
        <dbReference type="ARBA" id="ARBA00022448"/>
    </source>
</evidence>
<dbReference type="EMBL" id="JARXVH010000006">
    <property type="protein sequence ID" value="MDH6216876.1"/>
    <property type="molecule type" value="Genomic_DNA"/>
</dbReference>
<organism evidence="5 6">
    <name type="scientific">Streptomyces pseudovenezuelae</name>
    <dbReference type="NCBI Taxonomy" id="67350"/>
    <lineage>
        <taxon>Bacteria</taxon>
        <taxon>Bacillati</taxon>
        <taxon>Actinomycetota</taxon>
        <taxon>Actinomycetes</taxon>
        <taxon>Kitasatosporales</taxon>
        <taxon>Streptomycetaceae</taxon>
        <taxon>Streptomyces</taxon>
        <taxon>Streptomyces aurantiacus group</taxon>
    </lineage>
</organism>
<comment type="caution">
    <text evidence="5">The sequence shown here is derived from an EMBL/GenBank/DDBJ whole genome shotgun (WGS) entry which is preliminary data.</text>
</comment>
<accession>A0ABT6LKN5</accession>
<dbReference type="SUPFAM" id="SSF53850">
    <property type="entry name" value="Periplasmic binding protein-like II"/>
    <property type="match status" value="1"/>
</dbReference>
<reference evidence="5 6" key="1">
    <citation type="submission" date="2023-04" db="EMBL/GenBank/DDBJ databases">
        <title>Forest soil microbial communities from Buena Vista Peninsula, Colon Province, Panama.</title>
        <authorList>
            <person name="Bouskill N."/>
        </authorList>
    </citation>
    <scope>NUCLEOTIDE SEQUENCE [LARGE SCALE GENOMIC DNA]</scope>
    <source>
        <strain evidence="5 6">GGS1</strain>
    </source>
</reference>
<proteinExistence type="inferred from homology"/>